<feature type="domain" description="ATP-grasp" evidence="2">
    <location>
        <begin position="238"/>
        <end position="314"/>
    </location>
</feature>
<dbReference type="SUPFAM" id="SSF56059">
    <property type="entry name" value="Glutathione synthetase ATP-binding domain-like"/>
    <property type="match status" value="1"/>
</dbReference>
<comment type="caution">
    <text evidence="3">The sequence shown here is derived from an EMBL/GenBank/DDBJ whole genome shotgun (WGS) entry which is preliminary data.</text>
</comment>
<keyword evidence="4" id="KW-1185">Reference proteome</keyword>
<evidence type="ECO:0000259" key="2">
    <source>
        <dbReference type="PROSITE" id="PS50975"/>
    </source>
</evidence>
<dbReference type="EMBL" id="SORE01000005">
    <property type="protein sequence ID" value="TDY52251.1"/>
    <property type="molecule type" value="Genomic_DNA"/>
</dbReference>
<name>A0A4R8LZF5_9BURK</name>
<dbReference type="RefSeq" id="WP_134191186.1">
    <property type="nucleotide sequence ID" value="NZ_JBHLUW010000027.1"/>
</dbReference>
<gene>
    <name evidence="3" type="ORF">BX592_105135</name>
</gene>
<reference evidence="3 4" key="1">
    <citation type="submission" date="2019-03" db="EMBL/GenBank/DDBJ databases">
        <title>Genomic Encyclopedia of Type Strains, Phase III (KMG-III): the genomes of soil and plant-associated and newly described type strains.</title>
        <authorList>
            <person name="Whitman W."/>
        </authorList>
    </citation>
    <scope>NUCLEOTIDE SEQUENCE [LARGE SCALE GENOMIC DNA]</scope>
    <source>
        <strain evidence="3 4">LMG 29544</strain>
    </source>
</reference>
<dbReference type="InterPro" id="IPR011761">
    <property type="entry name" value="ATP-grasp"/>
</dbReference>
<dbReference type="PROSITE" id="PS50975">
    <property type="entry name" value="ATP_GRASP"/>
    <property type="match status" value="1"/>
</dbReference>
<dbReference type="PIRSF" id="PIRSF016817">
    <property type="entry name" value="UCP016817_carboligase"/>
    <property type="match status" value="1"/>
</dbReference>
<protein>
    <submittedName>
        <fullName evidence="3">Putative ATP-grasp superfamily ATP-dependent carboligase</fullName>
    </submittedName>
</protein>
<evidence type="ECO:0000313" key="4">
    <source>
        <dbReference type="Proteomes" id="UP000295509"/>
    </source>
</evidence>
<keyword evidence="1" id="KW-0547">Nucleotide-binding</keyword>
<dbReference type="InterPro" id="IPR003806">
    <property type="entry name" value="ATP-grasp_PylC-type"/>
</dbReference>
<dbReference type="Gene3D" id="3.30.470.20">
    <property type="entry name" value="ATP-grasp fold, B domain"/>
    <property type="match status" value="1"/>
</dbReference>
<proteinExistence type="predicted"/>
<organism evidence="3 4">
    <name type="scientific">Paraburkholderia rhizosphaerae</name>
    <dbReference type="NCBI Taxonomy" id="480658"/>
    <lineage>
        <taxon>Bacteria</taxon>
        <taxon>Pseudomonadati</taxon>
        <taxon>Pseudomonadota</taxon>
        <taxon>Betaproteobacteria</taxon>
        <taxon>Burkholderiales</taxon>
        <taxon>Burkholderiaceae</taxon>
        <taxon>Paraburkholderia</taxon>
    </lineage>
</organism>
<keyword evidence="1" id="KW-0067">ATP-binding</keyword>
<dbReference type="OrthoDB" id="5572734at2"/>
<keyword evidence="3" id="KW-0436">Ligase</keyword>
<evidence type="ECO:0000313" key="3">
    <source>
        <dbReference type="EMBL" id="TDY52251.1"/>
    </source>
</evidence>
<dbReference type="GO" id="GO:0046872">
    <property type="term" value="F:metal ion binding"/>
    <property type="evidence" value="ECO:0007669"/>
    <property type="project" value="InterPro"/>
</dbReference>
<dbReference type="Pfam" id="PF02655">
    <property type="entry name" value="ATP-grasp_3"/>
    <property type="match status" value="1"/>
</dbReference>
<accession>A0A4R8LZF5</accession>
<dbReference type="GO" id="GO:0016874">
    <property type="term" value="F:ligase activity"/>
    <property type="evidence" value="ECO:0007669"/>
    <property type="project" value="UniProtKB-KW"/>
</dbReference>
<evidence type="ECO:0000256" key="1">
    <source>
        <dbReference type="PROSITE-ProRule" id="PRU00409"/>
    </source>
</evidence>
<dbReference type="GO" id="GO:0005524">
    <property type="term" value="F:ATP binding"/>
    <property type="evidence" value="ECO:0007669"/>
    <property type="project" value="UniProtKB-UniRule"/>
</dbReference>
<dbReference type="AlphaFoldDB" id="A0A4R8LZF5"/>
<dbReference type="InterPro" id="IPR016677">
    <property type="entry name" value="UCP016817_carboligase"/>
</dbReference>
<sequence length="417" mass="44514">MLTVPRRPAALRTSARTYARAYDIRVPFVAIAGLSARLFTESASLARLNVAALDLFGDRDTRQRAKVWLDIGGAGLSVDHDKLFDALARVARLPRMLGVIAGSGLEPFARELHALPGLPRLIGNDLHAIAAVREPSRFFALLDELGIAYPDVSYTRPNDPLGWLGKHADGCGGTHIRAASESDVATRPPDYFQRIAAGRSMSALFIAAGGRAVTIGFAEQLSVVCGALPFVHAGSLGPIDLPPPVASRIDAIVHAIVAKTGLTGMNSIDFLLDGETLSVLEVNPRPSSSAALYEMASPAAWPRGLLACHIDACVKGRLPQVSVAAPQRTIAQRVAFAPHNFTVTQRVSDLLFAAPWCRDVPQPGTRIVAGEPVCTLIACAAAPARLPEALERQRARLIELIDTCHESHDDHLSTRTG</sequence>
<dbReference type="Proteomes" id="UP000295509">
    <property type="component" value="Unassembled WGS sequence"/>
</dbReference>